<comment type="caution">
    <text evidence="2">The sequence shown here is derived from an EMBL/GenBank/DDBJ whole genome shotgun (WGS) entry which is preliminary data.</text>
</comment>
<evidence type="ECO:0000256" key="1">
    <source>
        <dbReference type="SAM" id="MobiDB-lite"/>
    </source>
</evidence>
<name>A0ABQ9CYB4_9PASS</name>
<organism evidence="2 3">
    <name type="scientific">Willisornis vidua</name>
    <name type="common">Xingu scale-backed antbird</name>
    <dbReference type="NCBI Taxonomy" id="1566151"/>
    <lineage>
        <taxon>Eukaryota</taxon>
        <taxon>Metazoa</taxon>
        <taxon>Chordata</taxon>
        <taxon>Craniata</taxon>
        <taxon>Vertebrata</taxon>
        <taxon>Euteleostomi</taxon>
        <taxon>Archelosauria</taxon>
        <taxon>Archosauria</taxon>
        <taxon>Dinosauria</taxon>
        <taxon>Saurischia</taxon>
        <taxon>Theropoda</taxon>
        <taxon>Coelurosauria</taxon>
        <taxon>Aves</taxon>
        <taxon>Neognathae</taxon>
        <taxon>Neoaves</taxon>
        <taxon>Telluraves</taxon>
        <taxon>Australaves</taxon>
        <taxon>Passeriformes</taxon>
        <taxon>Thamnophilidae</taxon>
        <taxon>Willisornis</taxon>
    </lineage>
</organism>
<dbReference type="InterPro" id="IPR042636">
    <property type="entry name" value="ANKRD11"/>
</dbReference>
<gene>
    <name evidence="2" type="ORF">WISP_111420</name>
</gene>
<sequence>MKEFLGRSIYIDDLKNTVNEKPWEPLDKDKVSLTKTPKLDRSDGGKEVKERATKRKLPFTVGTNGDQKDSDTEQVVELGLLMRTC</sequence>
<dbReference type="PANTHER" id="PTHR24145">
    <property type="entry name" value="ANKYRIN REPEAT DOMAIN-CONTAINING PROTEIN 11"/>
    <property type="match status" value="1"/>
</dbReference>
<dbReference type="PANTHER" id="PTHR24145:SF3">
    <property type="entry name" value="ANKYRIN REPEAT DOMAIN-CONTAINING PROTEIN 11"/>
    <property type="match status" value="1"/>
</dbReference>
<evidence type="ECO:0000313" key="3">
    <source>
        <dbReference type="Proteomes" id="UP001145742"/>
    </source>
</evidence>
<accession>A0ABQ9CYB4</accession>
<dbReference type="Proteomes" id="UP001145742">
    <property type="component" value="Unassembled WGS sequence"/>
</dbReference>
<reference evidence="2" key="1">
    <citation type="submission" date="2019-10" db="EMBL/GenBank/DDBJ databases">
        <authorList>
            <person name="Soares A.E.R."/>
            <person name="Aleixo A."/>
            <person name="Schneider P."/>
            <person name="Miyaki C.Y."/>
            <person name="Schneider M.P."/>
            <person name="Mello C."/>
            <person name="Vasconcelos A.T.R."/>
        </authorList>
    </citation>
    <scope>NUCLEOTIDE SEQUENCE</scope>
    <source>
        <tissue evidence="2">Muscle</tissue>
    </source>
</reference>
<evidence type="ECO:0000313" key="2">
    <source>
        <dbReference type="EMBL" id="KAJ7409969.1"/>
    </source>
</evidence>
<feature type="compositionally biased region" description="Basic and acidic residues" evidence="1">
    <location>
        <begin position="34"/>
        <end position="51"/>
    </location>
</feature>
<dbReference type="EMBL" id="WHWB01034437">
    <property type="protein sequence ID" value="KAJ7409969.1"/>
    <property type="molecule type" value="Genomic_DNA"/>
</dbReference>
<feature type="region of interest" description="Disordered" evidence="1">
    <location>
        <begin position="34"/>
        <end position="70"/>
    </location>
</feature>
<proteinExistence type="predicted"/>
<protein>
    <submittedName>
        <fullName evidence="2">Ankyrin repeat domain-containing protein 11</fullName>
    </submittedName>
</protein>
<keyword evidence="3" id="KW-1185">Reference proteome</keyword>